<keyword evidence="2" id="KW-1185">Reference proteome</keyword>
<dbReference type="RefSeq" id="WP_135684604.1">
    <property type="nucleotide sequence ID" value="NZ_RQEQ01000012.1"/>
</dbReference>
<comment type="caution">
    <text evidence="1">The sequence shown here is derived from an EMBL/GenBank/DDBJ whole genome shotgun (WGS) entry which is preliminary data.</text>
</comment>
<dbReference type="Proteomes" id="UP000297422">
    <property type="component" value="Unassembled WGS sequence"/>
</dbReference>
<evidence type="ECO:0008006" key="3">
    <source>
        <dbReference type="Google" id="ProtNLM"/>
    </source>
</evidence>
<sequence>MKKILYLLGAGASAKCVPTVAGISSEMTALDRMIYNSILQDDGSREILYFSDLLAKEFVEDCIWLGENGLSHGTIDIFAKKLYLKNEIKQLRRLKQTLSFYLLFKQMHMAHDVRYDVFLTTIMKLNNGKIMIPDEIIIGTWNYDNQILIALLNILGFFEPNYALQLLEIHPWHSNNDHSEIQRPKLFHSNGMAGFATSALAGSVDFYHLIGKGFTDDSAKEFNKIYKEITPGTNFSIHFAWENESTVENVRNSFFKTIAQVETIIVIGYSFPTFNRDYDKKILKEAPLLKKIYVQDISPDGVIERIKSLTENNVEIIPIRNPDQFYIPAEIDI</sequence>
<gene>
    <name evidence="1" type="ORF">EHQ90_07835</name>
</gene>
<proteinExistence type="predicted"/>
<evidence type="ECO:0000313" key="2">
    <source>
        <dbReference type="Proteomes" id="UP000297422"/>
    </source>
</evidence>
<accession>A0ABY2N552</accession>
<protein>
    <recommendedName>
        <fullName evidence="3">SIR2-like domain-containing protein</fullName>
    </recommendedName>
</protein>
<evidence type="ECO:0000313" key="1">
    <source>
        <dbReference type="EMBL" id="TGM17233.1"/>
    </source>
</evidence>
<organism evidence="1 2">
    <name type="scientific">Leptospira stimsonii</name>
    <dbReference type="NCBI Taxonomy" id="2202203"/>
    <lineage>
        <taxon>Bacteria</taxon>
        <taxon>Pseudomonadati</taxon>
        <taxon>Spirochaetota</taxon>
        <taxon>Spirochaetia</taxon>
        <taxon>Leptospirales</taxon>
        <taxon>Leptospiraceae</taxon>
        <taxon>Leptospira</taxon>
    </lineage>
</organism>
<reference evidence="2" key="1">
    <citation type="journal article" date="2019" name="PLoS Negl. Trop. Dis.">
        <title>Revisiting the worldwide diversity of Leptospira species in the environment.</title>
        <authorList>
            <person name="Vincent A.T."/>
            <person name="Schiettekatte O."/>
            <person name="Bourhy P."/>
            <person name="Veyrier F.J."/>
            <person name="Picardeau M."/>
        </authorList>
    </citation>
    <scope>NUCLEOTIDE SEQUENCE [LARGE SCALE GENOMIC DNA]</scope>
    <source>
        <strain evidence="2">201702407</strain>
    </source>
</reference>
<name>A0ABY2N552_9LEPT</name>
<dbReference type="EMBL" id="RQGT01000060">
    <property type="protein sequence ID" value="TGM17233.1"/>
    <property type="molecule type" value="Genomic_DNA"/>
</dbReference>